<evidence type="ECO:0000313" key="4">
    <source>
        <dbReference type="Proteomes" id="UP000228945"/>
    </source>
</evidence>
<dbReference type="RefSeq" id="WP_099622289.1">
    <property type="nucleotide sequence ID" value="NZ_CP024201.1"/>
</dbReference>
<dbReference type="PROSITE" id="PS51318">
    <property type="entry name" value="TAT"/>
    <property type="match status" value="1"/>
</dbReference>
<keyword evidence="4" id="KW-1185">Reference proteome</keyword>
<feature type="signal peptide" evidence="1">
    <location>
        <begin position="1"/>
        <end position="30"/>
    </location>
</feature>
<dbReference type="InterPro" id="IPR000674">
    <property type="entry name" value="Ald_Oxase/Xan_DH_a/b"/>
</dbReference>
<dbReference type="KEGG" id="cmb:CSW64_11765"/>
<accession>A0A2D2AYF1</accession>
<sequence length="708" mass="74407">MNKPILDRRGFLAASGAFVLSFTVTPPVHAQTGAPASPWTAYLTVSPTGRVALLSPTTEMGQGTHTAHAAIVADEMGVPLTIVTVDTALPSDPFRRGGAMGSGGSWGVRGWYDALRKVGADARASLIAAASEKAGAPAAEVTLDDGRFLRAGKPLAVTLGEAAALAAQRPVVAGTLRDPKRFKYVGKETPRVDVPAKVRGEPVFSQDFTRPGMVYACAVLSPVYRGELDRFDDAETLKVKGVEQVVPIPGGAAVVAKSQWAAMKGAAALKVTWKATPHDGLTSARISAAMHAGLARDAEAIVGKAEGDAAAALAGAAKVVEADYEVPYLSHAPMEPWSITVEPTADGGLEIWGPFQTQDRNRNTAAKVSGLPVEKITLHTLLLGGGYGRRLGDDGTPGGVAVAMAIRKPVKVFWRREDETGQGWYRPAQVARLRAGLDKAGKVVALHVRTAGPSMRDSFSPGGLKQGEIDGSSVQTLTDTLYKTGAYRVDWVRTDQPVPMAPWRAVGATQNGYFMEAFLDEVARAAGKDPVALRRELLADNPRALKVIDEAARAGDWGKPLPKGRARGFAFVASYGSLCAQVVEASIENGEARVHRVTCALDCAKVVTPDGARNQVEGGVIQSLSTALFEGIEIADGRAQNTNFDGYRLLRINEAPARIDTVFIENDQTIGGVGEPPVPPATPALVNALVALTGKPIRKLPIGASLAG</sequence>
<dbReference type="Pfam" id="PF02738">
    <property type="entry name" value="MoCoBD_1"/>
    <property type="match status" value="1"/>
</dbReference>
<feature type="chain" id="PRO_5013864265" evidence="1">
    <location>
        <begin position="31"/>
        <end position="708"/>
    </location>
</feature>
<evidence type="ECO:0000313" key="3">
    <source>
        <dbReference type="EMBL" id="ATQ43038.1"/>
    </source>
</evidence>
<proteinExistence type="predicted"/>
<dbReference type="InterPro" id="IPR008274">
    <property type="entry name" value="AldOxase/xan_DH_MoCoBD1"/>
</dbReference>
<feature type="domain" description="Aldehyde oxidase/xanthine dehydrogenase a/b hammerhead" evidence="2">
    <location>
        <begin position="199"/>
        <end position="277"/>
    </location>
</feature>
<dbReference type="Proteomes" id="UP000228945">
    <property type="component" value="Chromosome"/>
</dbReference>
<dbReference type="Gene3D" id="3.30.365.10">
    <property type="entry name" value="Aldehyde oxidase/xanthine dehydrogenase, molybdopterin binding domain"/>
    <property type="match status" value="4"/>
</dbReference>
<evidence type="ECO:0000256" key="1">
    <source>
        <dbReference type="SAM" id="SignalP"/>
    </source>
</evidence>
<protein>
    <submittedName>
        <fullName evidence="3">Aldehyde dehydrogenase</fullName>
    </submittedName>
</protein>
<dbReference type="Gene3D" id="3.90.1170.50">
    <property type="entry name" value="Aldehyde oxidase/xanthine dehydrogenase, a/b hammerhead"/>
    <property type="match status" value="1"/>
</dbReference>
<dbReference type="AlphaFoldDB" id="A0A2D2AYF1"/>
<dbReference type="PIRSF" id="PIRSF036389">
    <property type="entry name" value="IOR_B"/>
    <property type="match status" value="1"/>
</dbReference>
<dbReference type="GO" id="GO:0016491">
    <property type="term" value="F:oxidoreductase activity"/>
    <property type="evidence" value="ECO:0007669"/>
    <property type="project" value="InterPro"/>
</dbReference>
<dbReference type="InterPro" id="IPR012368">
    <property type="entry name" value="OxRdtase_Mopterin-bd_su_IorB"/>
</dbReference>
<organism evidence="3 4">
    <name type="scientific">Caulobacter mirabilis</name>
    <dbReference type="NCBI Taxonomy" id="69666"/>
    <lineage>
        <taxon>Bacteria</taxon>
        <taxon>Pseudomonadati</taxon>
        <taxon>Pseudomonadota</taxon>
        <taxon>Alphaproteobacteria</taxon>
        <taxon>Caulobacterales</taxon>
        <taxon>Caulobacteraceae</taxon>
        <taxon>Caulobacter</taxon>
    </lineage>
</organism>
<dbReference type="InterPro" id="IPR006311">
    <property type="entry name" value="TAT_signal"/>
</dbReference>
<reference evidence="3 4" key="1">
    <citation type="submission" date="2017-10" db="EMBL/GenBank/DDBJ databases">
        <title>Genome sequence of Caulobacter mirabilis FWC38.</title>
        <authorList>
            <person name="Fiebig A."/>
            <person name="Crosson S."/>
        </authorList>
    </citation>
    <scope>NUCLEOTIDE SEQUENCE [LARGE SCALE GENOMIC DNA]</scope>
    <source>
        <strain evidence="3 4">FWC 38</strain>
    </source>
</reference>
<gene>
    <name evidence="3" type="ORF">CSW64_11765</name>
</gene>
<dbReference type="SMART" id="SM01008">
    <property type="entry name" value="Ald_Xan_dh_C"/>
    <property type="match status" value="1"/>
</dbReference>
<dbReference type="SUPFAM" id="SSF56003">
    <property type="entry name" value="Molybdenum cofactor-binding domain"/>
    <property type="match status" value="2"/>
</dbReference>
<dbReference type="InterPro" id="IPR037165">
    <property type="entry name" value="AldOxase/xan_DH_Mopterin-bd_sf"/>
</dbReference>
<dbReference type="PANTHER" id="PTHR47495:SF2">
    <property type="entry name" value="ALDEHYDE DEHYDROGENASE"/>
    <property type="match status" value="1"/>
</dbReference>
<name>A0A2D2AYF1_9CAUL</name>
<dbReference type="Pfam" id="PF20256">
    <property type="entry name" value="MoCoBD_2"/>
    <property type="match status" value="2"/>
</dbReference>
<evidence type="ECO:0000259" key="2">
    <source>
        <dbReference type="SMART" id="SM01008"/>
    </source>
</evidence>
<dbReference type="PANTHER" id="PTHR47495">
    <property type="entry name" value="ALDEHYDE DEHYDROGENASE"/>
    <property type="match status" value="1"/>
</dbReference>
<keyword evidence="1" id="KW-0732">Signal</keyword>
<dbReference type="InterPro" id="IPR052516">
    <property type="entry name" value="N-heterocyclic_Hydroxylase"/>
</dbReference>
<dbReference type="EMBL" id="CP024201">
    <property type="protein sequence ID" value="ATQ43038.1"/>
    <property type="molecule type" value="Genomic_DNA"/>
</dbReference>
<dbReference type="OrthoDB" id="9767994at2"/>
<dbReference type="InterPro" id="IPR046867">
    <property type="entry name" value="AldOxase/xan_DH_MoCoBD2"/>
</dbReference>